<feature type="transmembrane region" description="Helical" evidence="8">
    <location>
        <begin position="135"/>
        <end position="159"/>
    </location>
</feature>
<dbReference type="PROSITE" id="PS50928">
    <property type="entry name" value="ABC_TM1"/>
    <property type="match status" value="1"/>
</dbReference>
<organism evidence="10 11">
    <name type="scientific">Falseniella ignava</name>
    <dbReference type="NCBI Taxonomy" id="137730"/>
    <lineage>
        <taxon>Bacteria</taxon>
        <taxon>Bacillati</taxon>
        <taxon>Bacillota</taxon>
        <taxon>Bacilli</taxon>
        <taxon>Lactobacillales</taxon>
        <taxon>Aerococcaceae</taxon>
        <taxon>Falseniella</taxon>
    </lineage>
</organism>
<comment type="similarity">
    <text evidence="2">Belongs to the binding-protein-dependent transport system permease family. CysTW subfamily.</text>
</comment>
<accession>A0A2I1K536</accession>
<evidence type="ECO:0000256" key="3">
    <source>
        <dbReference type="ARBA" id="ARBA00022448"/>
    </source>
</evidence>
<reference evidence="10 11" key="1">
    <citation type="submission" date="2017-12" db="EMBL/GenBank/DDBJ databases">
        <title>Phylogenetic diversity of female urinary microbiome.</title>
        <authorList>
            <person name="Thomas-White K."/>
            <person name="Wolfe A.J."/>
        </authorList>
    </citation>
    <scope>NUCLEOTIDE SEQUENCE [LARGE SCALE GENOMIC DNA]</scope>
    <source>
        <strain evidence="10 11">UMB0898</strain>
    </source>
</reference>
<dbReference type="InterPro" id="IPR000515">
    <property type="entry name" value="MetI-like"/>
</dbReference>
<feature type="transmembrane region" description="Helical" evidence="8">
    <location>
        <begin position="195"/>
        <end position="218"/>
    </location>
</feature>
<protein>
    <submittedName>
        <fullName evidence="10">Spermidine/putrescine ABC transporter permease</fullName>
    </submittedName>
</protein>
<evidence type="ECO:0000256" key="4">
    <source>
        <dbReference type="ARBA" id="ARBA00022475"/>
    </source>
</evidence>
<dbReference type="CDD" id="cd06261">
    <property type="entry name" value="TM_PBP2"/>
    <property type="match status" value="1"/>
</dbReference>
<dbReference type="RefSeq" id="WP_101953680.1">
    <property type="nucleotide sequence ID" value="NZ_PKHE01000001.1"/>
</dbReference>
<evidence type="ECO:0000313" key="11">
    <source>
        <dbReference type="Proteomes" id="UP000234384"/>
    </source>
</evidence>
<comment type="caution">
    <text evidence="10">The sequence shown here is derived from an EMBL/GenBank/DDBJ whole genome shotgun (WGS) entry which is preliminary data.</text>
</comment>
<feature type="transmembrane region" description="Helical" evidence="8">
    <location>
        <begin position="53"/>
        <end position="79"/>
    </location>
</feature>
<dbReference type="EMBL" id="PKHE01000001">
    <property type="protein sequence ID" value="PKY90748.1"/>
    <property type="molecule type" value="Genomic_DNA"/>
</dbReference>
<evidence type="ECO:0000256" key="1">
    <source>
        <dbReference type="ARBA" id="ARBA00004651"/>
    </source>
</evidence>
<dbReference type="AlphaFoldDB" id="A0A2I1K536"/>
<dbReference type="Gene3D" id="1.10.3720.10">
    <property type="entry name" value="MetI-like"/>
    <property type="match status" value="1"/>
</dbReference>
<dbReference type="InterPro" id="IPR035906">
    <property type="entry name" value="MetI-like_sf"/>
</dbReference>
<evidence type="ECO:0000259" key="9">
    <source>
        <dbReference type="PROSITE" id="PS50928"/>
    </source>
</evidence>
<evidence type="ECO:0000256" key="6">
    <source>
        <dbReference type="ARBA" id="ARBA00022989"/>
    </source>
</evidence>
<keyword evidence="3" id="KW-0813">Transport</keyword>
<name>A0A2I1K536_9LACT</name>
<keyword evidence="6 8" id="KW-1133">Transmembrane helix</keyword>
<dbReference type="PANTHER" id="PTHR42929:SF1">
    <property type="entry name" value="INNER MEMBRANE ABC TRANSPORTER PERMEASE PROTEIN YDCU-RELATED"/>
    <property type="match status" value="1"/>
</dbReference>
<dbReference type="SUPFAM" id="SSF161098">
    <property type="entry name" value="MetI-like"/>
    <property type="match status" value="1"/>
</dbReference>
<comment type="subcellular location">
    <subcellularLocation>
        <location evidence="1">Cell membrane</location>
        <topology evidence="1">Multi-pass membrane protein</topology>
    </subcellularLocation>
</comment>
<evidence type="ECO:0000256" key="5">
    <source>
        <dbReference type="ARBA" id="ARBA00022692"/>
    </source>
</evidence>
<sequence length="272" mass="30642">MNRRLQHILAIPYYLWIVLFVVTPILLLIYRSFFGIDGSLTFGNYIEYFSSPYYMQMTFASFLSALLVTLITFLFAYPMAYFLTKTKRKDLWLMLIILPTWINLLLKIYAFIGLLGQTGPVVALFQRLGLGSPQLLFTNAAFILVAAYVELPFMMLPIFNSIDEIPTSIIEASLDLGSSEWVTLRRVIFPLSMRGVTSGVQAVFIPSLSLFMLTRLIGGNRVITLGTAVEQHFLVTQNWGMGATIGVVLLLLMVIVMRFTRPKEIGGSTHDA</sequence>
<evidence type="ECO:0000256" key="8">
    <source>
        <dbReference type="SAM" id="Phobius"/>
    </source>
</evidence>
<evidence type="ECO:0000313" key="10">
    <source>
        <dbReference type="EMBL" id="PKY90748.1"/>
    </source>
</evidence>
<keyword evidence="5 8" id="KW-0812">Transmembrane</keyword>
<gene>
    <name evidence="10" type="ORF">CYJ57_00810</name>
</gene>
<dbReference type="OrthoDB" id="9807047at2"/>
<feature type="domain" description="ABC transmembrane type-1" evidence="9">
    <location>
        <begin position="58"/>
        <end position="260"/>
    </location>
</feature>
<keyword evidence="7 8" id="KW-0472">Membrane</keyword>
<dbReference type="PANTHER" id="PTHR42929">
    <property type="entry name" value="INNER MEMBRANE ABC TRANSPORTER PERMEASE PROTEIN YDCU-RELATED-RELATED"/>
    <property type="match status" value="1"/>
</dbReference>
<feature type="transmembrane region" description="Helical" evidence="8">
    <location>
        <begin position="91"/>
        <end position="115"/>
    </location>
</feature>
<keyword evidence="4" id="KW-1003">Cell membrane</keyword>
<proteinExistence type="inferred from homology"/>
<evidence type="ECO:0000256" key="2">
    <source>
        <dbReference type="ARBA" id="ARBA00007069"/>
    </source>
</evidence>
<evidence type="ECO:0000256" key="7">
    <source>
        <dbReference type="ARBA" id="ARBA00023136"/>
    </source>
</evidence>
<dbReference type="Proteomes" id="UP000234384">
    <property type="component" value="Unassembled WGS sequence"/>
</dbReference>
<dbReference type="GO" id="GO:0055085">
    <property type="term" value="P:transmembrane transport"/>
    <property type="evidence" value="ECO:0007669"/>
    <property type="project" value="InterPro"/>
</dbReference>
<dbReference type="GO" id="GO:0005886">
    <property type="term" value="C:plasma membrane"/>
    <property type="evidence" value="ECO:0007669"/>
    <property type="project" value="UniProtKB-SubCell"/>
</dbReference>
<feature type="transmembrane region" description="Helical" evidence="8">
    <location>
        <begin position="238"/>
        <end position="257"/>
    </location>
</feature>
<feature type="transmembrane region" description="Helical" evidence="8">
    <location>
        <begin position="12"/>
        <end position="33"/>
    </location>
</feature>